<sequence>MLRRTLLALAVAAGTLVASAGAALAQHVPFTTAAFEAAQAAGRPILVDVYAPWCPTCRAQEPVIERLTAQPAYDDLVVFRVDFDGQKDALRRFGAQRQSTLIAFRGREETGRNVGVTAYFEIERLLQTTAAR</sequence>
<dbReference type="InterPro" id="IPR036249">
    <property type="entry name" value="Thioredoxin-like_sf"/>
</dbReference>
<feature type="chain" id="PRO_5013011164" evidence="5">
    <location>
        <begin position="26"/>
        <end position="132"/>
    </location>
</feature>
<protein>
    <submittedName>
        <fullName evidence="7">Thiol reductase thioredoxin</fullName>
    </submittedName>
</protein>
<dbReference type="Pfam" id="PF00085">
    <property type="entry name" value="Thioredoxin"/>
    <property type="match status" value="1"/>
</dbReference>
<evidence type="ECO:0000256" key="2">
    <source>
        <dbReference type="ARBA" id="ARBA00022982"/>
    </source>
</evidence>
<evidence type="ECO:0000256" key="5">
    <source>
        <dbReference type="SAM" id="SignalP"/>
    </source>
</evidence>
<name>A0A258FQX1_9CAUL</name>
<feature type="signal peptide" evidence="5">
    <location>
        <begin position="1"/>
        <end position="25"/>
    </location>
</feature>
<dbReference type="GO" id="GO:0005737">
    <property type="term" value="C:cytoplasm"/>
    <property type="evidence" value="ECO:0007669"/>
    <property type="project" value="TreeGrafter"/>
</dbReference>
<gene>
    <name evidence="7" type="ORF">B7Z01_05335</name>
</gene>
<reference evidence="7 8" key="1">
    <citation type="submission" date="2017-03" db="EMBL/GenBank/DDBJ databases">
        <title>Lifting the veil on microbial sulfur biogeochemistry in mining wastewaters.</title>
        <authorList>
            <person name="Kantor R.S."/>
            <person name="Colenbrander Nelson T."/>
            <person name="Marshall S."/>
            <person name="Bennett D."/>
            <person name="Apte S."/>
            <person name="Camacho D."/>
            <person name="Thomas B.C."/>
            <person name="Warren L.A."/>
            <person name="Banfield J.F."/>
        </authorList>
    </citation>
    <scope>NUCLEOTIDE SEQUENCE [LARGE SCALE GENOMIC DNA]</scope>
    <source>
        <strain evidence="7">32-69-9</strain>
    </source>
</reference>
<feature type="domain" description="Thioredoxin" evidence="6">
    <location>
        <begin position="5"/>
        <end position="131"/>
    </location>
</feature>
<evidence type="ECO:0000313" key="7">
    <source>
        <dbReference type="EMBL" id="OYX34587.1"/>
    </source>
</evidence>
<dbReference type="Gene3D" id="3.40.30.10">
    <property type="entry name" value="Glutaredoxin"/>
    <property type="match status" value="1"/>
</dbReference>
<evidence type="ECO:0000313" key="8">
    <source>
        <dbReference type="Proteomes" id="UP000215595"/>
    </source>
</evidence>
<dbReference type="EMBL" id="NCEB01000008">
    <property type="protein sequence ID" value="OYX34587.1"/>
    <property type="molecule type" value="Genomic_DNA"/>
</dbReference>
<evidence type="ECO:0000256" key="4">
    <source>
        <dbReference type="ARBA" id="ARBA00023284"/>
    </source>
</evidence>
<proteinExistence type="predicted"/>
<keyword evidence="1" id="KW-0813">Transport</keyword>
<dbReference type="PANTHER" id="PTHR45663:SF11">
    <property type="entry name" value="GEO12009P1"/>
    <property type="match status" value="1"/>
</dbReference>
<dbReference type="AlphaFoldDB" id="A0A258FQX1"/>
<dbReference type="SUPFAM" id="SSF52833">
    <property type="entry name" value="Thioredoxin-like"/>
    <property type="match status" value="1"/>
</dbReference>
<dbReference type="PROSITE" id="PS00194">
    <property type="entry name" value="THIOREDOXIN_1"/>
    <property type="match status" value="1"/>
</dbReference>
<dbReference type="PANTHER" id="PTHR45663">
    <property type="entry name" value="GEO12009P1"/>
    <property type="match status" value="1"/>
</dbReference>
<evidence type="ECO:0000256" key="1">
    <source>
        <dbReference type="ARBA" id="ARBA00022448"/>
    </source>
</evidence>
<keyword evidence="4" id="KW-0676">Redox-active center</keyword>
<dbReference type="PROSITE" id="PS51352">
    <property type="entry name" value="THIOREDOXIN_2"/>
    <property type="match status" value="1"/>
</dbReference>
<comment type="caution">
    <text evidence="7">The sequence shown here is derived from an EMBL/GenBank/DDBJ whole genome shotgun (WGS) entry which is preliminary data.</text>
</comment>
<accession>A0A258FQX1</accession>
<dbReference type="InterPro" id="IPR013766">
    <property type="entry name" value="Thioredoxin_domain"/>
</dbReference>
<dbReference type="Proteomes" id="UP000215595">
    <property type="component" value="Unassembled WGS sequence"/>
</dbReference>
<dbReference type="CDD" id="cd02947">
    <property type="entry name" value="TRX_family"/>
    <property type="match status" value="1"/>
</dbReference>
<dbReference type="InterPro" id="IPR017937">
    <property type="entry name" value="Thioredoxin_CS"/>
</dbReference>
<keyword evidence="3" id="KW-1015">Disulfide bond</keyword>
<evidence type="ECO:0000256" key="3">
    <source>
        <dbReference type="ARBA" id="ARBA00023157"/>
    </source>
</evidence>
<keyword evidence="5" id="KW-0732">Signal</keyword>
<evidence type="ECO:0000259" key="6">
    <source>
        <dbReference type="PROSITE" id="PS51352"/>
    </source>
</evidence>
<dbReference type="GO" id="GO:0015035">
    <property type="term" value="F:protein-disulfide reductase activity"/>
    <property type="evidence" value="ECO:0007669"/>
    <property type="project" value="TreeGrafter"/>
</dbReference>
<organism evidence="7 8">
    <name type="scientific">Brevundimonas subvibrioides</name>
    <dbReference type="NCBI Taxonomy" id="74313"/>
    <lineage>
        <taxon>Bacteria</taxon>
        <taxon>Pseudomonadati</taxon>
        <taxon>Pseudomonadota</taxon>
        <taxon>Alphaproteobacteria</taxon>
        <taxon>Caulobacterales</taxon>
        <taxon>Caulobacteraceae</taxon>
        <taxon>Brevundimonas</taxon>
    </lineage>
</organism>
<keyword evidence="2" id="KW-0249">Electron transport</keyword>